<gene>
    <name evidence="1" type="ORF">SCUD_LOCUS6506</name>
</gene>
<dbReference type="WBParaSite" id="SCUD_0000650601-mRNA-1">
    <property type="protein sequence ID" value="SCUD_0000650601-mRNA-1"/>
    <property type="gene ID" value="SCUD_0000650601"/>
</dbReference>
<evidence type="ECO:0000313" key="3">
    <source>
        <dbReference type="WBParaSite" id="SCUD_0000650601-mRNA-1"/>
    </source>
</evidence>
<keyword evidence="2" id="KW-1185">Reference proteome</keyword>
<name>A0A183JUW3_9TREM</name>
<dbReference type="Proteomes" id="UP000279833">
    <property type="component" value="Unassembled WGS sequence"/>
</dbReference>
<reference evidence="1 2" key="2">
    <citation type="submission" date="2018-11" db="EMBL/GenBank/DDBJ databases">
        <authorList>
            <consortium name="Pathogen Informatics"/>
        </authorList>
    </citation>
    <scope>NUCLEOTIDE SEQUENCE [LARGE SCALE GENOMIC DNA]</scope>
    <source>
        <strain evidence="1">Dakar</strain>
        <strain evidence="2">Dakar, Senegal</strain>
    </source>
</reference>
<proteinExistence type="predicted"/>
<organism evidence="3">
    <name type="scientific">Schistosoma curassoni</name>
    <dbReference type="NCBI Taxonomy" id="6186"/>
    <lineage>
        <taxon>Eukaryota</taxon>
        <taxon>Metazoa</taxon>
        <taxon>Spiralia</taxon>
        <taxon>Lophotrochozoa</taxon>
        <taxon>Platyhelminthes</taxon>
        <taxon>Trematoda</taxon>
        <taxon>Digenea</taxon>
        <taxon>Strigeidida</taxon>
        <taxon>Schistosomatoidea</taxon>
        <taxon>Schistosomatidae</taxon>
        <taxon>Schistosoma</taxon>
    </lineage>
</organism>
<dbReference type="EMBL" id="UZAK01014841">
    <property type="protein sequence ID" value="VDP04779.1"/>
    <property type="molecule type" value="Genomic_DNA"/>
</dbReference>
<evidence type="ECO:0000313" key="2">
    <source>
        <dbReference type="Proteomes" id="UP000279833"/>
    </source>
</evidence>
<evidence type="ECO:0000313" key="1">
    <source>
        <dbReference type="EMBL" id="VDP04779.1"/>
    </source>
</evidence>
<sequence length="40" mass="4350">MDDYSCTSEEQEVAEMKAACVAVEFPAENILTGNISPIDK</sequence>
<dbReference type="AlphaFoldDB" id="A0A183JUW3"/>
<reference evidence="3" key="1">
    <citation type="submission" date="2016-06" db="UniProtKB">
        <authorList>
            <consortium name="WormBaseParasite"/>
        </authorList>
    </citation>
    <scope>IDENTIFICATION</scope>
</reference>
<accession>A0A183JUW3</accession>
<protein>
    <submittedName>
        <fullName evidence="1 3">Uncharacterized protein</fullName>
    </submittedName>
</protein>